<name>A0ABY5I5E6_9FIRM</name>
<evidence type="ECO:0000256" key="1">
    <source>
        <dbReference type="SAM" id="SignalP"/>
    </source>
</evidence>
<dbReference type="RefSeq" id="WP_290140799.1">
    <property type="nucleotide sequence ID" value="NZ_CP101620.1"/>
</dbReference>
<dbReference type="EMBL" id="CP101620">
    <property type="protein sequence ID" value="UTY39599.1"/>
    <property type="molecule type" value="Genomic_DNA"/>
</dbReference>
<feature type="signal peptide" evidence="1">
    <location>
        <begin position="1"/>
        <end position="25"/>
    </location>
</feature>
<evidence type="ECO:0000313" key="3">
    <source>
        <dbReference type="Proteomes" id="UP001060112"/>
    </source>
</evidence>
<organism evidence="2 3">
    <name type="scientific">Allocoprobacillus halotolerans</name>
    <dbReference type="NCBI Taxonomy" id="2944914"/>
    <lineage>
        <taxon>Bacteria</taxon>
        <taxon>Bacillati</taxon>
        <taxon>Bacillota</taxon>
        <taxon>Erysipelotrichia</taxon>
        <taxon>Erysipelotrichales</taxon>
        <taxon>Erysipelotrichaceae</taxon>
        <taxon>Allocoprobacillus</taxon>
    </lineage>
</organism>
<feature type="chain" id="PRO_5046329319" evidence="1">
    <location>
        <begin position="26"/>
        <end position="209"/>
    </location>
</feature>
<gene>
    <name evidence="2" type="ORF">NMU03_01840</name>
</gene>
<keyword evidence="1" id="KW-0732">Signal</keyword>
<accession>A0ABY5I5E6</accession>
<evidence type="ECO:0000313" key="2">
    <source>
        <dbReference type="EMBL" id="UTY39599.1"/>
    </source>
</evidence>
<dbReference type="Proteomes" id="UP001060112">
    <property type="component" value="Chromosome"/>
</dbReference>
<keyword evidence="3" id="KW-1185">Reference proteome</keyword>
<protein>
    <submittedName>
        <fullName evidence="2">Uncharacterized protein</fullName>
    </submittedName>
</protein>
<sequence>MKNKVKIIILTFFMALSMWAIPVFAAEDSIVYDQNKNLTDEEINERFKLINSTYTVGEPFSEADAEFIKFYPGLHNASLAATRVTEKGFDKSKTGSGVTVNLYGAMYGDLNLVYGWYQSDAKLNINKGYTNVTGLTMHITCDAYGLLGSSGTYVGIVYKGDKTTKLTPGSKSYYVNKKYEFTGVGMVSAYTNTYIEVDTKIGSFNLYAF</sequence>
<reference evidence="2" key="1">
    <citation type="submission" date="2022-07" db="EMBL/GenBank/DDBJ databases">
        <title>Faecal culturing of patients with breast cancer.</title>
        <authorList>
            <person name="Teng N.M.Y."/>
            <person name="Kiu R."/>
            <person name="Evans R."/>
            <person name="Baker D.J."/>
            <person name="Zenner C."/>
            <person name="Robinson S.D."/>
            <person name="Hall L.J."/>
        </authorList>
    </citation>
    <scope>NUCLEOTIDE SEQUENCE</scope>
    <source>
        <strain evidence="2">LH1062</strain>
    </source>
</reference>
<proteinExistence type="predicted"/>